<dbReference type="Proteomes" id="UP000003635">
    <property type="component" value="Unassembled WGS sequence"/>
</dbReference>
<feature type="domain" description="Tryptophan synthase beta chain-like PALP" evidence="4">
    <location>
        <begin position="70"/>
        <end position="371"/>
    </location>
</feature>
<dbReference type="Gene3D" id="3.40.50.1100">
    <property type="match status" value="2"/>
</dbReference>
<keyword evidence="6" id="KW-1185">Reference proteome</keyword>
<dbReference type="GO" id="GO:0006565">
    <property type="term" value="P:L-serine catabolic process"/>
    <property type="evidence" value="ECO:0007669"/>
    <property type="project" value="TreeGrafter"/>
</dbReference>
<evidence type="ECO:0000256" key="2">
    <source>
        <dbReference type="ARBA" id="ARBA00022898"/>
    </source>
</evidence>
<dbReference type="PANTHER" id="PTHR48078:SF6">
    <property type="entry name" value="L-THREONINE DEHYDRATASE CATABOLIC TDCB"/>
    <property type="match status" value="1"/>
</dbReference>
<dbReference type="HOGENOM" id="CLU_028142_4_1_5"/>
<dbReference type="GO" id="GO:0003941">
    <property type="term" value="F:L-serine ammonia-lyase activity"/>
    <property type="evidence" value="ECO:0007669"/>
    <property type="project" value="TreeGrafter"/>
</dbReference>
<dbReference type="OrthoDB" id="9778118at2"/>
<accession>Q2CF35</accession>
<name>Q2CF35_OCEGH</name>
<dbReference type="GO" id="GO:0004795">
    <property type="term" value="F:threonine synthase activity"/>
    <property type="evidence" value="ECO:0007669"/>
    <property type="project" value="UniProtKB-EC"/>
</dbReference>
<dbReference type="STRING" id="314256.OG2516_17725"/>
<comment type="caution">
    <text evidence="5">The sequence shown here is derived from an EMBL/GenBank/DDBJ whole genome shotgun (WGS) entry which is preliminary data.</text>
</comment>
<dbReference type="SUPFAM" id="SSF53686">
    <property type="entry name" value="Tryptophan synthase beta subunit-like PLP-dependent enzymes"/>
    <property type="match status" value="1"/>
</dbReference>
<dbReference type="RefSeq" id="WP_007256822.1">
    <property type="nucleotide sequence ID" value="NZ_CH724109.1"/>
</dbReference>
<dbReference type="eggNOG" id="COG0498">
    <property type="taxonomic scope" value="Bacteria"/>
</dbReference>
<evidence type="ECO:0000256" key="1">
    <source>
        <dbReference type="ARBA" id="ARBA00001933"/>
    </source>
</evidence>
<evidence type="ECO:0000256" key="3">
    <source>
        <dbReference type="ARBA" id="ARBA00023239"/>
    </source>
</evidence>
<keyword evidence="3 5" id="KW-0456">Lyase</keyword>
<dbReference type="InterPro" id="IPR001926">
    <property type="entry name" value="TrpB-like_PALP"/>
</dbReference>
<sequence>MSTATRDAAPLNGAELECFFCGTRRAPDLLPRCAACGGTLSVAGQGYAAPGADTGIARYRASLPLDGEVVTLGEGGTPLLRLSRLFPDRPVWAKLEFTNPTGSFKDRGSAVAVSAAKALGAEGIVCASTGNNAASVSAYAARAGLPCIVTLGKGTPVAKVLQAKAHGAITVEVAGDFSDAYRMAEEINRADPAWANLTSTYLNPYTTVAHSTILYEVVEEIGAPEAVVVPVGAGPMLDGIVTGARRMQAAGRLETIPRPIGVQGAGCAPIARAFAEGAEEVAAWGEVSGIPGSINDALRGYPEDGTRTLRLIRETAGAAVAVSDDEIRDAMRELGAREGIAAEPASAATLAALRRAPLGELSGPVVLVISGHALKDGPAQPAAADPSIELDTDTGPLEVIERARSRFNANEQAVQGPPDA</sequence>
<protein>
    <submittedName>
        <fullName evidence="5">Threonine synthase</fullName>
        <ecNumber evidence="5">4.2.3.1</ecNumber>
    </submittedName>
</protein>
<dbReference type="Pfam" id="PF00291">
    <property type="entry name" value="PALP"/>
    <property type="match status" value="1"/>
</dbReference>
<evidence type="ECO:0000313" key="6">
    <source>
        <dbReference type="Proteomes" id="UP000003635"/>
    </source>
</evidence>
<keyword evidence="2" id="KW-0663">Pyridoxal phosphate</keyword>
<gene>
    <name evidence="5" type="ORF">OG2516_17725</name>
</gene>
<dbReference type="GO" id="GO:0006567">
    <property type="term" value="P:L-threonine catabolic process"/>
    <property type="evidence" value="ECO:0007669"/>
    <property type="project" value="TreeGrafter"/>
</dbReference>
<dbReference type="InterPro" id="IPR036052">
    <property type="entry name" value="TrpB-like_PALP_sf"/>
</dbReference>
<dbReference type="InterPro" id="IPR050147">
    <property type="entry name" value="Ser/Thr_Dehydratase"/>
</dbReference>
<dbReference type="GO" id="GO:0004794">
    <property type="term" value="F:threonine deaminase activity"/>
    <property type="evidence" value="ECO:0007669"/>
    <property type="project" value="TreeGrafter"/>
</dbReference>
<dbReference type="EMBL" id="AAOT01000014">
    <property type="protein sequence ID" value="EAR51292.1"/>
    <property type="molecule type" value="Genomic_DNA"/>
</dbReference>
<dbReference type="GO" id="GO:0009097">
    <property type="term" value="P:isoleucine biosynthetic process"/>
    <property type="evidence" value="ECO:0007669"/>
    <property type="project" value="TreeGrafter"/>
</dbReference>
<dbReference type="PANTHER" id="PTHR48078">
    <property type="entry name" value="THREONINE DEHYDRATASE, MITOCHONDRIAL-RELATED"/>
    <property type="match status" value="1"/>
</dbReference>
<comment type="cofactor">
    <cofactor evidence="1">
        <name>pyridoxal 5'-phosphate</name>
        <dbReference type="ChEBI" id="CHEBI:597326"/>
    </cofactor>
</comment>
<evidence type="ECO:0000313" key="5">
    <source>
        <dbReference type="EMBL" id="EAR51292.1"/>
    </source>
</evidence>
<organism evidence="5 6">
    <name type="scientific">Oceanicola granulosus (strain ATCC BAA-861 / DSM 15982 / KCTC 12143 / HTCC2516)</name>
    <dbReference type="NCBI Taxonomy" id="314256"/>
    <lineage>
        <taxon>Bacteria</taxon>
        <taxon>Pseudomonadati</taxon>
        <taxon>Pseudomonadota</taxon>
        <taxon>Alphaproteobacteria</taxon>
        <taxon>Rhodobacterales</taxon>
        <taxon>Roseobacteraceae</taxon>
        <taxon>Oceanicola</taxon>
    </lineage>
</organism>
<proteinExistence type="predicted"/>
<evidence type="ECO:0000259" key="4">
    <source>
        <dbReference type="Pfam" id="PF00291"/>
    </source>
</evidence>
<dbReference type="AlphaFoldDB" id="Q2CF35"/>
<dbReference type="EC" id="4.2.3.1" evidence="5"/>
<reference evidence="5 6" key="1">
    <citation type="journal article" date="2010" name="J. Bacteriol.">
        <title>Genome sequences of Oceanicola granulosus HTCC2516(T) and Oceanicola batsensis HTCC2597(TDelta).</title>
        <authorList>
            <person name="Thrash J.C."/>
            <person name="Cho J.C."/>
            <person name="Vergin K.L."/>
            <person name="Giovannoni S.J."/>
        </authorList>
    </citation>
    <scope>NUCLEOTIDE SEQUENCE [LARGE SCALE GENOMIC DNA]</scope>
    <source>
        <strain evidence="6">ATCC BAA-861 / DSM 15982 / KCTC 12143 / HTCC2516</strain>
    </source>
</reference>